<evidence type="ECO:0000259" key="1">
    <source>
        <dbReference type="PROSITE" id="PS50056"/>
    </source>
</evidence>
<reference evidence="2 3" key="1">
    <citation type="submission" date="2016-10" db="EMBL/GenBank/DDBJ databases">
        <title>The Draft Genome Sequence of the Potato Rhizosphere Bacteria Ochrobactrum sp. IPA7.2.</title>
        <authorList>
            <person name="Gogoleva N.E."/>
            <person name="Khlopko Y.A."/>
            <person name="Burygin G.L."/>
            <person name="Plotnikov A.O."/>
        </authorList>
    </citation>
    <scope>NUCLEOTIDE SEQUENCE [LARGE SCALE GENOMIC DNA]</scope>
    <source>
        <strain evidence="2 3">IPA7.2</strain>
    </source>
</reference>
<sequence length="176" mass="18765">MSRIIVTPLSQLATQLSLHRPSHVVTLGSEAPAALPDGYNALRLSLTFNDIIELREGLVAPDETHVLRLVDFAMNWSMDAPLLIHCYAGISRSTAAAYIIASALNPALDESELAGFLRSLSPSATPNIRLISLADEILGRNGRMVAAVRAVGRGVEAFEGEVFDLPVRTGSNASMG</sequence>
<proteinExistence type="predicted"/>
<dbReference type="EMBL" id="MOEC01000007">
    <property type="protein sequence ID" value="OIS93814.1"/>
    <property type="molecule type" value="Genomic_DNA"/>
</dbReference>
<gene>
    <name evidence="2" type="ORF">BLA27_09035</name>
</gene>
<dbReference type="InterPro" id="IPR029021">
    <property type="entry name" value="Prot-tyrosine_phosphatase-like"/>
</dbReference>
<dbReference type="SUPFAM" id="SSF52799">
    <property type="entry name" value="(Phosphotyrosine protein) phosphatases II"/>
    <property type="match status" value="1"/>
</dbReference>
<dbReference type="PROSITE" id="PS00383">
    <property type="entry name" value="TYR_PHOSPHATASE_1"/>
    <property type="match status" value="1"/>
</dbReference>
<comment type="caution">
    <text evidence="2">The sequence shown here is derived from an EMBL/GenBank/DDBJ whole genome shotgun (WGS) entry which is preliminary data.</text>
</comment>
<dbReference type="RefSeq" id="WP_071631443.1">
    <property type="nucleotide sequence ID" value="NZ_MOEC01000007.1"/>
</dbReference>
<evidence type="ECO:0000313" key="2">
    <source>
        <dbReference type="EMBL" id="OIS93814.1"/>
    </source>
</evidence>
<evidence type="ECO:0000313" key="3">
    <source>
        <dbReference type="Proteomes" id="UP000182985"/>
    </source>
</evidence>
<dbReference type="Proteomes" id="UP000182985">
    <property type="component" value="Unassembled WGS sequence"/>
</dbReference>
<dbReference type="InterPro" id="IPR016130">
    <property type="entry name" value="Tyr_Pase_AS"/>
</dbReference>
<dbReference type="OrthoDB" id="9794527at2"/>
<dbReference type="AlphaFoldDB" id="A0A1J6I7L4"/>
<dbReference type="PROSITE" id="PS50056">
    <property type="entry name" value="TYR_PHOSPHATASE_2"/>
    <property type="match status" value="1"/>
</dbReference>
<accession>A0A1J6I7L4</accession>
<dbReference type="InterPro" id="IPR000387">
    <property type="entry name" value="Tyr_Pase_dom"/>
</dbReference>
<name>A0A1J6I7L4_9HYPH</name>
<dbReference type="Gene3D" id="3.90.190.10">
    <property type="entry name" value="Protein tyrosine phosphatase superfamily"/>
    <property type="match status" value="1"/>
</dbReference>
<organism evidence="2 3">
    <name type="scientific">Brucella cytisi</name>
    <dbReference type="NCBI Taxonomy" id="407152"/>
    <lineage>
        <taxon>Bacteria</taxon>
        <taxon>Pseudomonadati</taxon>
        <taxon>Pseudomonadota</taxon>
        <taxon>Alphaproteobacteria</taxon>
        <taxon>Hyphomicrobiales</taxon>
        <taxon>Brucellaceae</taxon>
        <taxon>Brucella/Ochrobactrum group</taxon>
        <taxon>Brucella</taxon>
    </lineage>
</organism>
<feature type="domain" description="Tyrosine specific protein phosphatases" evidence="1">
    <location>
        <begin position="64"/>
        <end position="124"/>
    </location>
</feature>
<protein>
    <submittedName>
        <fullName evidence="2">Tyrosine protein phosphatase</fullName>
    </submittedName>
</protein>
<keyword evidence="3" id="KW-1185">Reference proteome</keyword>